<proteinExistence type="predicted"/>
<sequence>MIPSHPRPQDDARTGRPGKLLRPHDLRLQTLPEGWERLRVSSQPQLKRLIASAPDTGVDNLFIAPEALCPLVSSCPQASFLRSGE</sequence>
<gene>
    <name evidence="2" type="ORF">V5799_003302</name>
</gene>
<reference evidence="2 3" key="1">
    <citation type="journal article" date="2023" name="Arcadia Sci">
        <title>De novo assembly of a long-read Amblyomma americanum tick genome.</title>
        <authorList>
            <person name="Chou S."/>
            <person name="Poskanzer K.E."/>
            <person name="Rollins M."/>
            <person name="Thuy-Boun P.S."/>
        </authorList>
    </citation>
    <scope>NUCLEOTIDE SEQUENCE [LARGE SCALE GENOMIC DNA]</scope>
    <source>
        <strain evidence="2">F_SG_1</strain>
        <tissue evidence="2">Salivary glands</tissue>
    </source>
</reference>
<comment type="caution">
    <text evidence="2">The sequence shown here is derived from an EMBL/GenBank/DDBJ whole genome shotgun (WGS) entry which is preliminary data.</text>
</comment>
<organism evidence="2 3">
    <name type="scientific">Amblyomma americanum</name>
    <name type="common">Lone star tick</name>
    <dbReference type="NCBI Taxonomy" id="6943"/>
    <lineage>
        <taxon>Eukaryota</taxon>
        <taxon>Metazoa</taxon>
        <taxon>Ecdysozoa</taxon>
        <taxon>Arthropoda</taxon>
        <taxon>Chelicerata</taxon>
        <taxon>Arachnida</taxon>
        <taxon>Acari</taxon>
        <taxon>Parasitiformes</taxon>
        <taxon>Ixodida</taxon>
        <taxon>Ixodoidea</taxon>
        <taxon>Ixodidae</taxon>
        <taxon>Amblyomminae</taxon>
        <taxon>Amblyomma</taxon>
    </lineage>
</organism>
<protein>
    <submittedName>
        <fullName evidence="2">Uncharacterized protein</fullName>
    </submittedName>
</protein>
<evidence type="ECO:0000256" key="1">
    <source>
        <dbReference type="SAM" id="MobiDB-lite"/>
    </source>
</evidence>
<evidence type="ECO:0000313" key="2">
    <source>
        <dbReference type="EMBL" id="KAK8759068.1"/>
    </source>
</evidence>
<name>A0AAQ4D9C8_AMBAM</name>
<accession>A0AAQ4D9C8</accession>
<dbReference type="Proteomes" id="UP001321473">
    <property type="component" value="Unassembled WGS sequence"/>
</dbReference>
<dbReference type="AlphaFoldDB" id="A0AAQ4D9C8"/>
<evidence type="ECO:0000313" key="3">
    <source>
        <dbReference type="Proteomes" id="UP001321473"/>
    </source>
</evidence>
<dbReference type="EMBL" id="JARKHS020033456">
    <property type="protein sequence ID" value="KAK8759068.1"/>
    <property type="molecule type" value="Genomic_DNA"/>
</dbReference>
<keyword evidence="3" id="KW-1185">Reference proteome</keyword>
<feature type="region of interest" description="Disordered" evidence="1">
    <location>
        <begin position="1"/>
        <end position="22"/>
    </location>
</feature>